<keyword evidence="2" id="KW-1185">Reference proteome</keyword>
<dbReference type="RefSeq" id="XP_022301638.1">
    <property type="nucleotide sequence ID" value="XM_022445930.1"/>
</dbReference>
<dbReference type="GeneID" id="111109709"/>
<dbReference type="GO" id="GO:0042981">
    <property type="term" value="P:regulation of apoptotic process"/>
    <property type="evidence" value="ECO:0007669"/>
    <property type="project" value="InterPro"/>
</dbReference>
<dbReference type="InterPro" id="IPR001315">
    <property type="entry name" value="CARD"/>
</dbReference>
<dbReference type="CDD" id="cd01671">
    <property type="entry name" value="CARD"/>
    <property type="match status" value="1"/>
</dbReference>
<sequence length="1820" mass="213633">MNCEEKHKIRLNYVSLKENIGLQDNLLLDHLFQNNVITNDDKERIVSEKLRVEQVERLLKVVQSKPGGSLERFCECLDKCDYGFLAKEIRETEVDQDLLKQDEDEKKDQVLTMLQRLFTSASSSHTISKEDIERDIKYGFLEIGNIWQGNWEVVESSMLELFPKAKLKKRNKNKKSNRSTQDPHYQCLKRKDDETYNAACAEVSEEDPTAQGEKNWTQDRFYDILKEKFVKNHLSCELVDILISEEVTKEIFMNISLEELGHLFKTLSFGKKKQILLIRDKLKEDEETEALFENDNPEETNQREELSSEKFIETFRKYGHAVNSYDKYKYESELNCDGMHLSSLLQPLHRFMYKDVDIDHTPEWIAKNAIPFIAACLNERANGTIHFGVVPVDLKSERIRGSVVGIPVDRRRILRKFYNALSTDFYEDDYEIVCKCIFKPQFIPVINPENSKQEGFVVEIDVTPSTILTDESVYYTRKKESNGKNKCLFYRFKKGTYEPTPGTDEDIKSYMMIKSQLKQSRKEQEDRNVNFKPDENLRQKFLDLFSAGFDTIRDELYPVLLLSPLESQLEEDFGAENFEFLTDIDPVVVFDFDSCSREKGMYNFVENDQEQCLKVLTTDSFDKSSEEHVDMKDSYQNMLEDLRQNPTRPWIFCNGHGPSMKEPFSRFDWKQQRIEGFKEAVRFFSSEIPSGRAIVMFLLFSKNYDILLDAAEEIILKFKNEWMLLAESEKIANHWKRQLLDRQCVDKKTLEQRCIIGIHWKEVNVMIKGVVGAKQQTMSLIPMANGTQCHLEEKIKNELFDLEILSLNECQNDSEIMNDEEKRNSKRKAEEENFFRGEIVTWWNLSFGDDHVLKRSFHTTLLEKVKVACSRSDNEDLSNISIVRIYHHPGAGGTTSAKQILWELRDQYRCAIVRRISDITCEQISKLRNFNEQDTPKPPIIFVDNGDEEKLITLCTQLENRAKISARRSEDQSRVFCVLLLCIRRPNLASNVGERSVQIRHDLEQVELDWFKRKDETLKKQFLHGKGVDPQVLLSFNLLKENFNPKYRQEVIKQFVDNIENEKEQSLLCYLSLINSFDVEFRRLPISAFDLLMDDGKIVSQHTSVSSFVIFHPQQRRRGWEITLSQALLVLINRRAKVHERGRDHGLRIINQMFAKDILRYVLQKIGSTTSKVMIGFLKFTMFKHYNESLDFLQNVIKDMLKKREILDNNKKENFAPFIMDILEHEDAEKAGQILEFGFYILKDPMIAQQVSRLYYTYKNWEKAAEYAETATRMIPENSFLWDTYGQVYKAQLKEMYTECDNSNDTLEVDKICVALNLTKEAIDKFHREQITSEKEYYSKNADNGYFGQVETIVTFLDLLHFFPELKEMETLHRFLVEPKFVPRSLDCMDMEAKQFIKTLNDKANSIMRCLSEKISQLKWGVYNELLYSPPDQRKKLCNLKEHLDRYFGEESNEVPALETFAQTIDYVRRRIWKLGGNSLKSIIDLRIDEKGREKLLSIQFLIQEKGLMSNPCLQDVITYINVLVIKNLKANNHEKEFRDMLELTRRAYGMANLQNESHIYLEAYLFFVLFHWPTENRYQYANDMCPIQQIQTAIGKWKNAYNKKYPRQKDENNPYRRRETTYFCLGNGIRFAEIVYYGDLFIDEKCSRHFSKGDSIWQKPEIRAKLKRLEGTLKPNGTEVLVQLKSAEGTINPVSIPTSLFINDRSLWNKKVFFFLCFNWSGPKAIDVSQKSSSIDTLHTPGLPNVHTIPRGQQYTQVFTGIRNREGYSRRITELKERLDKIEKLKQLKVTSSEKEEIAKEPQLRKEIEELTKKRDEFL</sequence>
<dbReference type="Pfam" id="PF00619">
    <property type="entry name" value="CARD"/>
    <property type="match status" value="1"/>
</dbReference>
<name>A0A8B8BEI4_CRAVI</name>
<evidence type="ECO:0000259" key="1">
    <source>
        <dbReference type="PROSITE" id="PS50209"/>
    </source>
</evidence>
<evidence type="ECO:0000313" key="2">
    <source>
        <dbReference type="Proteomes" id="UP000694844"/>
    </source>
</evidence>
<reference evidence="3" key="1">
    <citation type="submission" date="2025-08" db="UniProtKB">
        <authorList>
            <consortium name="RefSeq"/>
        </authorList>
    </citation>
    <scope>IDENTIFICATION</scope>
    <source>
        <tissue evidence="3">Whole sample</tissue>
    </source>
</reference>
<dbReference type="Gene3D" id="1.10.533.10">
    <property type="entry name" value="Death Domain, Fas"/>
    <property type="match status" value="1"/>
</dbReference>
<dbReference type="InterPro" id="IPR011029">
    <property type="entry name" value="DEATH-like_dom_sf"/>
</dbReference>
<dbReference type="PANTHER" id="PTHR16155">
    <property type="entry name" value="DED DOMAIN-CONTAINING PROTEIN"/>
    <property type="match status" value="1"/>
</dbReference>
<protein>
    <submittedName>
        <fullName evidence="3">Sterile alpha motif domain-containing protein 9-like</fullName>
    </submittedName>
</protein>
<dbReference type="OrthoDB" id="6127728at2759"/>
<proteinExistence type="predicted"/>
<organism evidence="2 3">
    <name type="scientific">Crassostrea virginica</name>
    <name type="common">Eastern oyster</name>
    <dbReference type="NCBI Taxonomy" id="6565"/>
    <lineage>
        <taxon>Eukaryota</taxon>
        <taxon>Metazoa</taxon>
        <taxon>Spiralia</taxon>
        <taxon>Lophotrochozoa</taxon>
        <taxon>Mollusca</taxon>
        <taxon>Bivalvia</taxon>
        <taxon>Autobranchia</taxon>
        <taxon>Pteriomorphia</taxon>
        <taxon>Ostreida</taxon>
        <taxon>Ostreoidea</taxon>
        <taxon>Ostreidae</taxon>
        <taxon>Crassostrea</taxon>
    </lineage>
</organism>
<feature type="domain" description="CARD" evidence="1">
    <location>
        <begin position="1"/>
        <end position="92"/>
    </location>
</feature>
<gene>
    <name evidence="3" type="primary">LOC111109709</name>
</gene>
<dbReference type="KEGG" id="cvn:111109709"/>
<dbReference type="Proteomes" id="UP000694844">
    <property type="component" value="Chromosome 8"/>
</dbReference>
<dbReference type="PANTHER" id="PTHR16155:SF19">
    <property type="entry name" value="DED DOMAIN-CONTAINING PROTEIN"/>
    <property type="match status" value="1"/>
</dbReference>
<dbReference type="GO" id="GO:0005737">
    <property type="term" value="C:cytoplasm"/>
    <property type="evidence" value="ECO:0007669"/>
    <property type="project" value="TreeGrafter"/>
</dbReference>
<evidence type="ECO:0000313" key="3">
    <source>
        <dbReference type="RefSeq" id="XP_022301638.1"/>
    </source>
</evidence>
<accession>A0A8B8BEI4</accession>
<dbReference type="SUPFAM" id="SSF47986">
    <property type="entry name" value="DEATH domain"/>
    <property type="match status" value="1"/>
</dbReference>
<dbReference type="PROSITE" id="PS50209">
    <property type="entry name" value="CARD"/>
    <property type="match status" value="1"/>
</dbReference>